<reference evidence="2 3" key="1">
    <citation type="submission" date="2019-03" db="EMBL/GenBank/DDBJ databases">
        <title>Sequencing 23 genomes of Wallemia ichthyophaga.</title>
        <authorList>
            <person name="Gostincar C."/>
        </authorList>
    </citation>
    <scope>NUCLEOTIDE SEQUENCE [LARGE SCALE GENOMIC DNA]</scope>
    <source>
        <strain evidence="2 3">EXF-6200</strain>
    </source>
</reference>
<dbReference type="Proteomes" id="UP000310689">
    <property type="component" value="Unassembled WGS sequence"/>
</dbReference>
<organism evidence="2 3">
    <name type="scientific">Wallemia ichthyophaga</name>
    <dbReference type="NCBI Taxonomy" id="245174"/>
    <lineage>
        <taxon>Eukaryota</taxon>
        <taxon>Fungi</taxon>
        <taxon>Dikarya</taxon>
        <taxon>Basidiomycota</taxon>
        <taxon>Wallemiomycotina</taxon>
        <taxon>Wallemiomycetes</taxon>
        <taxon>Wallemiales</taxon>
        <taxon>Wallemiaceae</taxon>
        <taxon>Wallemia</taxon>
    </lineage>
</organism>
<protein>
    <submittedName>
        <fullName evidence="2">Uncharacterized protein</fullName>
    </submittedName>
</protein>
<accession>A0A4T0L7X7</accession>
<sequence>MQRAAQLGYLSLCFEMLHHLVDQNALIDKLASEESERSRMRARLSTFQPLAVPLNTYITLYQACKTTTDQTIDQRRHLLQQLHTYFIAQPSFAVIKGRDTVLLHTKSAAAPSPNQVLLILSTFLTVTEDIGKVLRVWQELRVKFRKCSGWNRVERFSAIRKVIFDCRDELQKESKESKDGIDSKDSKDNAWSDIDHEQAIQRRKHPEIPKTHPQHITPNQPI</sequence>
<proteinExistence type="predicted"/>
<name>A0A4T0L7X7_WALIC</name>
<gene>
    <name evidence="2" type="ORF">E3P86_02010</name>
</gene>
<dbReference type="OrthoDB" id="10526818at2759"/>
<evidence type="ECO:0000313" key="2">
    <source>
        <dbReference type="EMBL" id="TIB37890.1"/>
    </source>
</evidence>
<dbReference type="AlphaFoldDB" id="A0A4T0L7X7"/>
<comment type="caution">
    <text evidence="2">The sequence shown here is derived from an EMBL/GenBank/DDBJ whole genome shotgun (WGS) entry which is preliminary data.</text>
</comment>
<dbReference type="EMBL" id="SPOI01000088">
    <property type="protein sequence ID" value="TIB37890.1"/>
    <property type="molecule type" value="Genomic_DNA"/>
</dbReference>
<evidence type="ECO:0000313" key="3">
    <source>
        <dbReference type="Proteomes" id="UP000310689"/>
    </source>
</evidence>
<evidence type="ECO:0000256" key="1">
    <source>
        <dbReference type="SAM" id="MobiDB-lite"/>
    </source>
</evidence>
<feature type="compositionally biased region" description="Basic and acidic residues" evidence="1">
    <location>
        <begin position="172"/>
        <end position="210"/>
    </location>
</feature>
<feature type="region of interest" description="Disordered" evidence="1">
    <location>
        <begin position="172"/>
        <end position="222"/>
    </location>
</feature>